<dbReference type="Proteomes" id="UP000323917">
    <property type="component" value="Chromosome"/>
</dbReference>
<keyword evidence="2" id="KW-1185">Reference proteome</keyword>
<evidence type="ECO:0000313" key="1">
    <source>
        <dbReference type="EMBL" id="QEG34953.1"/>
    </source>
</evidence>
<reference evidence="1 2" key="1">
    <citation type="submission" date="2019-08" db="EMBL/GenBank/DDBJ databases">
        <title>Deep-cultivation of Planctomycetes and their phenomic and genomic characterization uncovers novel biology.</title>
        <authorList>
            <person name="Wiegand S."/>
            <person name="Jogler M."/>
            <person name="Boedeker C."/>
            <person name="Pinto D."/>
            <person name="Vollmers J."/>
            <person name="Rivas-Marin E."/>
            <person name="Kohn T."/>
            <person name="Peeters S.H."/>
            <person name="Heuer A."/>
            <person name="Rast P."/>
            <person name="Oberbeckmann S."/>
            <person name="Bunk B."/>
            <person name="Jeske O."/>
            <person name="Meyerdierks A."/>
            <person name="Storesund J.E."/>
            <person name="Kallscheuer N."/>
            <person name="Luecker S."/>
            <person name="Lage O.M."/>
            <person name="Pohl T."/>
            <person name="Merkel B.J."/>
            <person name="Hornburger P."/>
            <person name="Mueller R.-W."/>
            <person name="Bruemmer F."/>
            <person name="Labrenz M."/>
            <person name="Spormann A.M."/>
            <person name="Op den Camp H."/>
            <person name="Overmann J."/>
            <person name="Amann R."/>
            <person name="Jetten M.S.M."/>
            <person name="Mascher T."/>
            <person name="Medema M.H."/>
            <person name="Devos D.P."/>
            <person name="Kaster A.-K."/>
            <person name="Ovreas L."/>
            <person name="Rohde M."/>
            <person name="Galperin M.Y."/>
            <person name="Jogler C."/>
        </authorList>
    </citation>
    <scope>NUCLEOTIDE SEQUENCE [LARGE SCALE GENOMIC DNA]</scope>
    <source>
        <strain evidence="1 2">Pr1d</strain>
    </source>
</reference>
<protein>
    <recommendedName>
        <fullName evidence="3">PsbP C-terminal domain-containing protein</fullName>
    </recommendedName>
</protein>
<evidence type="ECO:0008006" key="3">
    <source>
        <dbReference type="Google" id="ProtNLM"/>
    </source>
</evidence>
<sequence>MKISLLWLIAFGLASILLLPIASLRAVEQVVVAELVEFKNQAGQFSIGLPGEPLYEKTTVGDAQETQHQYTVPMEQGVYLISYQENPNLEGKGPKELASALVSGRDRLQEVFQGELVESKSIALDKSHPGLQFRFTIPAANGEARCRFYLVGTRLYQLMALGAPDFAQSDQATRVIESFKLLK</sequence>
<accession>A0A5B9QLM0</accession>
<evidence type="ECO:0000313" key="2">
    <source>
        <dbReference type="Proteomes" id="UP000323917"/>
    </source>
</evidence>
<name>A0A5B9QLM0_9BACT</name>
<dbReference type="EMBL" id="CP042913">
    <property type="protein sequence ID" value="QEG34953.1"/>
    <property type="molecule type" value="Genomic_DNA"/>
</dbReference>
<dbReference type="AlphaFoldDB" id="A0A5B9QLM0"/>
<gene>
    <name evidence="1" type="ORF">Pr1d_22420</name>
</gene>
<dbReference type="KEGG" id="bgok:Pr1d_22420"/>
<dbReference type="OrthoDB" id="281221at2"/>
<proteinExistence type="predicted"/>
<dbReference type="RefSeq" id="WP_148073524.1">
    <property type="nucleotide sequence ID" value="NZ_CP042913.1"/>
</dbReference>
<organism evidence="1 2">
    <name type="scientific">Bythopirellula goksoeyrii</name>
    <dbReference type="NCBI Taxonomy" id="1400387"/>
    <lineage>
        <taxon>Bacteria</taxon>
        <taxon>Pseudomonadati</taxon>
        <taxon>Planctomycetota</taxon>
        <taxon>Planctomycetia</taxon>
        <taxon>Pirellulales</taxon>
        <taxon>Lacipirellulaceae</taxon>
        <taxon>Bythopirellula</taxon>
    </lineage>
</organism>